<accession>A0A0U4IJW0</accession>
<evidence type="ECO:0000313" key="2">
    <source>
        <dbReference type="Proteomes" id="UP000225045"/>
    </source>
</evidence>
<dbReference type="Proteomes" id="UP000225045">
    <property type="component" value="Segment"/>
</dbReference>
<reference evidence="1 2" key="1">
    <citation type="submission" date="2015-11" db="EMBL/GenBank/DDBJ databases">
        <authorList>
            <person name="Menninger J.E."/>
            <person name="Lamey M.E."/>
            <person name="Lindemann J.M."/>
            <person name="Martynyuk T."/>
            <person name="Mele F.E."/>
            <person name="Nabua C.T."/>
            <person name="Napoli C.K."/>
            <person name="Santiago L.M."/>
            <person name="Sweetman A.T."/>
            <person name="Weinstein J.L."/>
            <person name="Barrett N.A."/>
            <person name="Buerkert T.R."/>
            <person name="Cautela J.A."/>
            <person name="Egan M.S."/>
            <person name="Erb J.E."/>
            <person name="Garrigan K.E."/>
            <person name="Hagan D.J."/>
            <person name="Hartwell M.C."/>
            <person name="Hyduchak K.M."/>
            <person name="Jacob A.E."/>
            <person name="DeNigris D.M."/>
            <person name="London S.C."/>
            <person name="King-Smith C."/>
            <person name="Lee-Soety J.Y."/>
            <person name="Bradley K.W."/>
            <person name="Asai D.J."/>
            <person name="Bowman C.A."/>
            <person name="Russell D.A."/>
            <person name="Pope W.H."/>
            <person name="Jacobs-Sera D."/>
            <person name="Hendrix R.W."/>
            <person name="Hatfull G.F."/>
        </authorList>
    </citation>
    <scope>NUCLEOTIDE SEQUENCE [LARGE SCALE GENOMIC DNA]</scope>
</reference>
<sequence length="292" mass="31734">MPAAQLSVQKIKYGEPYTSAAGQTGIASEDAVVVNVTDDAGSTTHIFLPVSQALQLGRLVTKEAATLIHDAVDDNGKPLYSIRERMQLIYGYKNGASPEPAIAKDNLPDTSRYADLFKEPGLIDGGPAAVAPDSPYWRGPTPNQAWIDEKLHRDLAWIDEKLHPELHCPECSGPVFIASGPKAACADPKCKYANGITPFPRQFRPAVDGPLIVSGGWSAPSEHFVVEEESITRVPFNAEADTDGDDQLTVTRGAFGGPKHRHNHFTRDMKMDGSCPACAEYFERHGIPEEEQ</sequence>
<protein>
    <submittedName>
        <fullName evidence="1">Uncharacterized protein</fullName>
    </submittedName>
</protein>
<organism evidence="1 2">
    <name type="scientific">Arthrobacter phage Wilde</name>
    <dbReference type="NCBI Taxonomy" id="1772323"/>
    <lineage>
        <taxon>Viruses</taxon>
        <taxon>Duplodnaviria</taxon>
        <taxon>Heunggongvirae</taxon>
        <taxon>Uroviricota</taxon>
        <taxon>Caudoviricetes</taxon>
        <taxon>Tankvirus</taxon>
        <taxon>Tankvirus tank</taxon>
    </lineage>
</organism>
<name>A0A0U4IJW0_9CAUD</name>
<proteinExistence type="predicted"/>
<evidence type="ECO:0000313" key="1">
    <source>
        <dbReference type="EMBL" id="ALY10790.1"/>
    </source>
</evidence>
<gene>
    <name evidence="1" type="primary">1</name>
    <name evidence="1" type="ORF">WILDE_1</name>
</gene>
<dbReference type="EMBL" id="KU160673">
    <property type="protein sequence ID" value="ALY10790.1"/>
    <property type="molecule type" value="Genomic_DNA"/>
</dbReference>